<dbReference type="Proteomes" id="UP001341840">
    <property type="component" value="Unassembled WGS sequence"/>
</dbReference>
<dbReference type="EMBL" id="JASCZI010123249">
    <property type="protein sequence ID" value="MED6165235.1"/>
    <property type="molecule type" value="Genomic_DNA"/>
</dbReference>
<gene>
    <name evidence="2" type="ORF">PIB30_097656</name>
</gene>
<reference evidence="2 3" key="1">
    <citation type="journal article" date="2023" name="Plants (Basel)">
        <title>Bridging the Gap: Combining Genomics and Transcriptomics Approaches to Understand Stylosanthes scabra, an Orphan Legume from the Brazilian Caatinga.</title>
        <authorList>
            <person name="Ferreira-Neto J.R.C."/>
            <person name="da Silva M.D."/>
            <person name="Binneck E."/>
            <person name="de Melo N.F."/>
            <person name="da Silva R.H."/>
            <person name="de Melo A.L.T.M."/>
            <person name="Pandolfi V."/>
            <person name="Bustamante F.O."/>
            <person name="Brasileiro-Vidal A.C."/>
            <person name="Benko-Iseppon A.M."/>
        </authorList>
    </citation>
    <scope>NUCLEOTIDE SEQUENCE [LARGE SCALE GENOMIC DNA]</scope>
    <source>
        <tissue evidence="2">Leaves</tissue>
    </source>
</reference>
<evidence type="ECO:0000313" key="2">
    <source>
        <dbReference type="EMBL" id="MED6165235.1"/>
    </source>
</evidence>
<name>A0ABU6UXH0_9FABA</name>
<feature type="region of interest" description="Disordered" evidence="1">
    <location>
        <begin position="170"/>
        <end position="203"/>
    </location>
</feature>
<evidence type="ECO:0000256" key="1">
    <source>
        <dbReference type="SAM" id="MobiDB-lite"/>
    </source>
</evidence>
<sequence length="203" mass="22637">MGKAKEGIEGKGFMKRSKNGGFWILQVASEVASETLEQRAILILSRQSCVCNFHTCIRNFLPEAFFELSGTELHTQLSKVAYATIRCCNILNEGQNWNFTFPGLGLAPLKRNLTYMGGKQLKHKAYFSIDSPLGSIGVKNPHQAGIPGGMAPNRDPTTENFCRGDRGIMKKQRKKKKIENRGSWSQVTEVPRLPKINTKSHLA</sequence>
<accession>A0ABU6UXH0</accession>
<comment type="caution">
    <text evidence="2">The sequence shown here is derived from an EMBL/GenBank/DDBJ whole genome shotgun (WGS) entry which is preliminary data.</text>
</comment>
<evidence type="ECO:0000313" key="3">
    <source>
        <dbReference type="Proteomes" id="UP001341840"/>
    </source>
</evidence>
<organism evidence="2 3">
    <name type="scientific">Stylosanthes scabra</name>
    <dbReference type="NCBI Taxonomy" id="79078"/>
    <lineage>
        <taxon>Eukaryota</taxon>
        <taxon>Viridiplantae</taxon>
        <taxon>Streptophyta</taxon>
        <taxon>Embryophyta</taxon>
        <taxon>Tracheophyta</taxon>
        <taxon>Spermatophyta</taxon>
        <taxon>Magnoliopsida</taxon>
        <taxon>eudicotyledons</taxon>
        <taxon>Gunneridae</taxon>
        <taxon>Pentapetalae</taxon>
        <taxon>rosids</taxon>
        <taxon>fabids</taxon>
        <taxon>Fabales</taxon>
        <taxon>Fabaceae</taxon>
        <taxon>Papilionoideae</taxon>
        <taxon>50 kb inversion clade</taxon>
        <taxon>dalbergioids sensu lato</taxon>
        <taxon>Dalbergieae</taxon>
        <taxon>Pterocarpus clade</taxon>
        <taxon>Stylosanthes</taxon>
    </lineage>
</organism>
<protein>
    <submittedName>
        <fullName evidence="2">Uncharacterized protein</fullName>
    </submittedName>
</protein>
<proteinExistence type="predicted"/>
<keyword evidence="3" id="KW-1185">Reference proteome</keyword>